<evidence type="ECO:0008006" key="4">
    <source>
        <dbReference type="Google" id="ProtNLM"/>
    </source>
</evidence>
<dbReference type="OrthoDB" id="2691647at2"/>
<accession>A0A098M5U0</accession>
<proteinExistence type="predicted"/>
<dbReference type="InterPro" id="IPR025321">
    <property type="entry name" value="DUF4227"/>
</dbReference>
<dbReference type="STRING" id="268407.PWYN_25600"/>
<evidence type="ECO:0000256" key="1">
    <source>
        <dbReference type="SAM" id="Phobius"/>
    </source>
</evidence>
<dbReference type="AlphaFoldDB" id="A0A098M5U0"/>
<evidence type="ECO:0000313" key="3">
    <source>
        <dbReference type="Proteomes" id="UP000029734"/>
    </source>
</evidence>
<name>A0A098M5U0_9BACL</name>
<keyword evidence="1" id="KW-1133">Transmembrane helix</keyword>
<dbReference type="eggNOG" id="ENOG5033FXD">
    <property type="taxonomic scope" value="Bacteria"/>
</dbReference>
<keyword evidence="1" id="KW-0812">Transmembrane</keyword>
<protein>
    <recommendedName>
        <fullName evidence="4">DUF4227 domain-containing protein</fullName>
    </recommendedName>
</protein>
<dbReference type="Pfam" id="PF14004">
    <property type="entry name" value="DUF4227"/>
    <property type="match status" value="1"/>
</dbReference>
<reference evidence="2 3" key="2">
    <citation type="submission" date="2014-10" db="EMBL/GenBank/DDBJ databases">
        <title>Comparative genomics of the Paenibacillus odorifer group.</title>
        <authorList>
            <person name="Tsai Y.-C."/>
            <person name="Martin N."/>
            <person name="Korlach J."/>
            <person name="Wiedmann M."/>
        </authorList>
    </citation>
    <scope>NUCLEOTIDE SEQUENCE [LARGE SCALE GENOMIC DNA]</scope>
    <source>
        <strain evidence="2 3">DSM 18334</strain>
    </source>
</reference>
<organism evidence="2 3">
    <name type="scientific">Paenibacillus wynnii</name>
    <dbReference type="NCBI Taxonomy" id="268407"/>
    <lineage>
        <taxon>Bacteria</taxon>
        <taxon>Bacillati</taxon>
        <taxon>Bacillota</taxon>
        <taxon>Bacilli</taxon>
        <taxon>Bacillales</taxon>
        <taxon>Paenibacillaceae</taxon>
        <taxon>Paenibacillus</taxon>
    </lineage>
</organism>
<gene>
    <name evidence="2" type="ORF">PWYN_25600</name>
</gene>
<keyword evidence="1" id="KW-0472">Membrane</keyword>
<dbReference type="EMBL" id="JQCR01000003">
    <property type="protein sequence ID" value="KGE17925.1"/>
    <property type="molecule type" value="Genomic_DNA"/>
</dbReference>
<sequence length="77" mass="9404">MIISIPKALRRLYFMIMFVAISYLFYCVMNLLEDWINPINDYGIPEGSAVKAFHENFHRENDLNLKERLRFYYWYGE</sequence>
<keyword evidence="3" id="KW-1185">Reference proteome</keyword>
<comment type="caution">
    <text evidence="2">The sequence shown here is derived from an EMBL/GenBank/DDBJ whole genome shotgun (WGS) entry which is preliminary data.</text>
</comment>
<dbReference type="Proteomes" id="UP000029734">
    <property type="component" value="Unassembled WGS sequence"/>
</dbReference>
<reference evidence="2 3" key="1">
    <citation type="submission" date="2014-08" db="EMBL/GenBank/DDBJ databases">
        <authorList>
            <person name="den Bakker H.C."/>
        </authorList>
    </citation>
    <scope>NUCLEOTIDE SEQUENCE [LARGE SCALE GENOMIC DNA]</scope>
    <source>
        <strain evidence="2 3">DSM 18334</strain>
    </source>
</reference>
<feature type="transmembrane region" description="Helical" evidence="1">
    <location>
        <begin position="12"/>
        <end position="32"/>
    </location>
</feature>
<evidence type="ECO:0000313" key="2">
    <source>
        <dbReference type="EMBL" id="KGE17925.1"/>
    </source>
</evidence>
<dbReference type="RefSeq" id="WP_036657440.1">
    <property type="nucleotide sequence ID" value="NZ_JQCR01000003.1"/>
</dbReference>